<evidence type="ECO:0000313" key="1">
    <source>
        <dbReference type="EMBL" id="MBX60834.1"/>
    </source>
</evidence>
<dbReference type="AlphaFoldDB" id="A0A2P2Q1H0"/>
<dbReference type="EMBL" id="GGEC01080350">
    <property type="protein sequence ID" value="MBX60834.1"/>
    <property type="molecule type" value="Transcribed_RNA"/>
</dbReference>
<protein>
    <submittedName>
        <fullName evidence="1">Uncharacterized protein</fullName>
    </submittedName>
</protein>
<accession>A0A2P2Q1H0</accession>
<name>A0A2P2Q1H0_RHIMU</name>
<organism evidence="1">
    <name type="scientific">Rhizophora mucronata</name>
    <name type="common">Asiatic mangrove</name>
    <dbReference type="NCBI Taxonomy" id="61149"/>
    <lineage>
        <taxon>Eukaryota</taxon>
        <taxon>Viridiplantae</taxon>
        <taxon>Streptophyta</taxon>
        <taxon>Embryophyta</taxon>
        <taxon>Tracheophyta</taxon>
        <taxon>Spermatophyta</taxon>
        <taxon>Magnoliopsida</taxon>
        <taxon>eudicotyledons</taxon>
        <taxon>Gunneridae</taxon>
        <taxon>Pentapetalae</taxon>
        <taxon>rosids</taxon>
        <taxon>fabids</taxon>
        <taxon>Malpighiales</taxon>
        <taxon>Rhizophoraceae</taxon>
        <taxon>Rhizophora</taxon>
    </lineage>
</organism>
<proteinExistence type="predicted"/>
<sequence>MVQCNLQELNTKHIRFAIISWTPLIYVH</sequence>
<reference evidence="1" key="1">
    <citation type="submission" date="2018-02" db="EMBL/GenBank/DDBJ databases">
        <title>Rhizophora mucronata_Transcriptome.</title>
        <authorList>
            <person name="Meera S.P."/>
            <person name="Sreeshan A."/>
            <person name="Augustine A."/>
        </authorList>
    </citation>
    <scope>NUCLEOTIDE SEQUENCE</scope>
    <source>
        <tissue evidence="1">Leaf</tissue>
    </source>
</reference>